<dbReference type="InterPro" id="IPR000639">
    <property type="entry name" value="Epox_hydrolase-like"/>
</dbReference>
<protein>
    <submittedName>
        <fullName evidence="3">Pimeloyl-ACP methyl ester carboxylesterase</fullName>
    </submittedName>
</protein>
<dbReference type="PRINTS" id="PR00412">
    <property type="entry name" value="EPOXHYDRLASE"/>
</dbReference>
<dbReference type="PANTHER" id="PTHR43329">
    <property type="entry name" value="EPOXIDE HYDROLASE"/>
    <property type="match status" value="1"/>
</dbReference>
<dbReference type="PRINTS" id="PR00111">
    <property type="entry name" value="ABHYDROLASE"/>
</dbReference>
<keyword evidence="4" id="KW-1185">Reference proteome</keyword>
<dbReference type="EMBL" id="JADBEM010000001">
    <property type="protein sequence ID" value="MBE1609011.1"/>
    <property type="molecule type" value="Genomic_DNA"/>
</dbReference>
<evidence type="ECO:0000313" key="4">
    <source>
        <dbReference type="Proteomes" id="UP000638648"/>
    </source>
</evidence>
<gene>
    <name evidence="3" type="ORF">HEB94_005859</name>
</gene>
<dbReference type="Pfam" id="PF00561">
    <property type="entry name" value="Abhydrolase_1"/>
    <property type="match status" value="1"/>
</dbReference>
<dbReference type="InterPro" id="IPR029058">
    <property type="entry name" value="AB_hydrolase_fold"/>
</dbReference>
<proteinExistence type="predicted"/>
<evidence type="ECO:0000313" key="3">
    <source>
        <dbReference type="EMBL" id="MBE1609011.1"/>
    </source>
</evidence>
<accession>A0A927MYS8</accession>
<comment type="caution">
    <text evidence="3">The sequence shown here is derived from an EMBL/GenBank/DDBJ whole genome shotgun (WGS) entry which is preliminary data.</text>
</comment>
<dbReference type="SUPFAM" id="SSF53474">
    <property type="entry name" value="alpha/beta-Hydrolases"/>
    <property type="match status" value="1"/>
</dbReference>
<evidence type="ECO:0000259" key="2">
    <source>
        <dbReference type="Pfam" id="PF00561"/>
    </source>
</evidence>
<organism evidence="3 4">
    <name type="scientific">Actinopolymorpha pittospori</name>
    <dbReference type="NCBI Taxonomy" id="648752"/>
    <lineage>
        <taxon>Bacteria</taxon>
        <taxon>Bacillati</taxon>
        <taxon>Actinomycetota</taxon>
        <taxon>Actinomycetes</taxon>
        <taxon>Propionibacteriales</taxon>
        <taxon>Actinopolymorphaceae</taxon>
        <taxon>Actinopolymorpha</taxon>
    </lineage>
</organism>
<dbReference type="Proteomes" id="UP000638648">
    <property type="component" value="Unassembled WGS sequence"/>
</dbReference>
<dbReference type="InterPro" id="IPR000073">
    <property type="entry name" value="AB_hydrolase_1"/>
</dbReference>
<evidence type="ECO:0000256" key="1">
    <source>
        <dbReference type="ARBA" id="ARBA00022801"/>
    </source>
</evidence>
<dbReference type="GO" id="GO:0016787">
    <property type="term" value="F:hydrolase activity"/>
    <property type="evidence" value="ECO:0007669"/>
    <property type="project" value="UniProtKB-KW"/>
</dbReference>
<feature type="domain" description="AB hydrolase-1" evidence="2">
    <location>
        <begin position="28"/>
        <end position="267"/>
    </location>
</feature>
<name>A0A927MYS8_9ACTN</name>
<dbReference type="RefSeq" id="WP_192752670.1">
    <property type="nucleotide sequence ID" value="NZ_BAABJL010000273.1"/>
</dbReference>
<reference evidence="3" key="1">
    <citation type="submission" date="2020-10" db="EMBL/GenBank/DDBJ databases">
        <title>Sequencing the genomes of 1000 actinobacteria strains.</title>
        <authorList>
            <person name="Klenk H.-P."/>
        </authorList>
    </citation>
    <scope>NUCLEOTIDE SEQUENCE</scope>
    <source>
        <strain evidence="3">DSM 45354</strain>
    </source>
</reference>
<dbReference type="Gene3D" id="3.40.50.1820">
    <property type="entry name" value="alpha/beta hydrolase"/>
    <property type="match status" value="1"/>
</dbReference>
<sequence>MRIDGFTDHFADVNGIRLHYVVGGQGDPLVLLPGWPRTWWQFHKMMPALSERHRVIAVDLRGMGDSDKPDSGYDKKTMAADIHGLVRSLDLGSVNLAGEDIGAMVAYSLAANHPEVTRKVALWEGFHPTELFNDMRLMPREGVPNMWWFPFNHVDQLPEDLLAGRFRVLLDWLIEYESDPSAFSEETRSLYATAYDSPAAIRAGNGWYKTIQQDIEDAAEYPELDIPFLVLGGMYYDFMTAALKGRVKDPRFVEFQGAGHYLAEERPDDLVRELTSFFE</sequence>
<dbReference type="AlphaFoldDB" id="A0A927MYS8"/>
<keyword evidence="1" id="KW-0378">Hydrolase</keyword>